<keyword evidence="2" id="KW-1003">Cell membrane</keyword>
<evidence type="ECO:0000313" key="19">
    <source>
        <dbReference type="Proteomes" id="UP000002016"/>
    </source>
</evidence>
<dbReference type="OrthoDB" id="9794010at2"/>
<sequence precursor="true">MKKESKLYTITFTFVVTFVFVFVLSFLNSATSERVSQNQRLFTIKAILNGFGIEYKNDIEALNIFKKNVLIQKIDGVNIYSTVVEGKKLYGIIFTGNGLWSTISGFVATDENVERIAGVDFISQNETPGLGGRIEENWFKEQFKSEKLIDGRITVTAIGQADENHENGKVDAITGATQTSKAVEKIINEYLEKLRVILGVKQ</sequence>
<evidence type="ECO:0000256" key="1">
    <source>
        <dbReference type="ARBA" id="ARBA00022448"/>
    </source>
</evidence>
<dbReference type="Pfam" id="PF04205">
    <property type="entry name" value="FMN_bind"/>
    <property type="match status" value="1"/>
</dbReference>
<keyword evidence="13" id="KW-0830">Ubiquinone</keyword>
<evidence type="ECO:0000256" key="7">
    <source>
        <dbReference type="ARBA" id="ARBA00022692"/>
    </source>
</evidence>
<dbReference type="AlphaFoldDB" id="A8F5K0"/>
<dbReference type="Proteomes" id="UP000002016">
    <property type="component" value="Chromosome"/>
</dbReference>
<feature type="domain" description="FMN-binding" evidence="17">
    <location>
        <begin position="98"/>
        <end position="194"/>
    </location>
</feature>
<dbReference type="HOGENOM" id="CLU_077882_0_2_0"/>
<dbReference type="GO" id="GO:0016020">
    <property type="term" value="C:membrane"/>
    <property type="evidence" value="ECO:0007669"/>
    <property type="project" value="InterPro"/>
</dbReference>
<evidence type="ECO:0000256" key="11">
    <source>
        <dbReference type="ARBA" id="ARBA00023053"/>
    </source>
</evidence>
<dbReference type="PANTHER" id="PTHR37838:SF1">
    <property type="entry name" value="NA(+)-TRANSLOCATING NADH-QUINONE REDUCTASE SUBUNIT C"/>
    <property type="match status" value="1"/>
</dbReference>
<keyword evidence="15" id="KW-0739">Sodium transport</keyword>
<keyword evidence="6" id="KW-0288">FMN</keyword>
<reference evidence="18 19" key="2">
    <citation type="journal article" date="2009" name="Proc. Natl. Acad. Sci. U.S.A.">
        <title>On the chimeric nature, thermophilic origin, and phylogenetic placement of the Thermotogales.</title>
        <authorList>
            <person name="Zhaxybayeva O."/>
            <person name="Swithers K.S."/>
            <person name="Lapierre P."/>
            <person name="Fournier G.P."/>
            <person name="Bickhart D.M."/>
            <person name="DeBoy R.T."/>
            <person name="Nelson K.E."/>
            <person name="Nesbo C.L."/>
            <person name="Doolittle W.F."/>
            <person name="Gogarten J.P."/>
            <person name="Noll K.M."/>
        </authorList>
    </citation>
    <scope>NUCLEOTIDE SEQUENCE [LARGE SCALE GENOMIC DNA]</scope>
    <source>
        <strain evidence="19">ATCC BAA-301 / DSM 14385 / NBRC 107922 / TMO</strain>
    </source>
</reference>
<keyword evidence="7 16" id="KW-0812">Transmembrane</keyword>
<evidence type="ECO:0000256" key="12">
    <source>
        <dbReference type="ARBA" id="ARBA00023065"/>
    </source>
</evidence>
<evidence type="ECO:0000256" key="4">
    <source>
        <dbReference type="ARBA" id="ARBA00022553"/>
    </source>
</evidence>
<keyword evidence="9 16" id="KW-1133">Transmembrane helix</keyword>
<evidence type="ECO:0000256" key="3">
    <source>
        <dbReference type="ARBA" id="ARBA00022519"/>
    </source>
</evidence>
<dbReference type="eggNOG" id="COG2869">
    <property type="taxonomic scope" value="Bacteria"/>
</dbReference>
<dbReference type="InterPro" id="IPR010204">
    <property type="entry name" value="NqrC"/>
</dbReference>
<proteinExistence type="predicted"/>
<evidence type="ECO:0000256" key="9">
    <source>
        <dbReference type="ARBA" id="ARBA00022989"/>
    </source>
</evidence>
<dbReference type="GO" id="GO:0006814">
    <property type="term" value="P:sodium ion transport"/>
    <property type="evidence" value="ECO:0007669"/>
    <property type="project" value="UniProtKB-KW"/>
</dbReference>
<dbReference type="RefSeq" id="WP_012002915.1">
    <property type="nucleotide sequence ID" value="NC_009828.1"/>
</dbReference>
<keyword evidence="10" id="KW-0520">NAD</keyword>
<accession>A8F5K0</accession>
<protein>
    <submittedName>
        <fullName evidence="18">FMN-binding domain protein</fullName>
    </submittedName>
</protein>
<dbReference type="STRING" id="416591.Tlet_0868"/>
<keyword evidence="8" id="KW-1278">Translocase</keyword>
<evidence type="ECO:0000256" key="8">
    <source>
        <dbReference type="ARBA" id="ARBA00022967"/>
    </source>
</evidence>
<dbReference type="InterPro" id="IPR007329">
    <property type="entry name" value="FMN-bd"/>
</dbReference>
<evidence type="ECO:0000256" key="6">
    <source>
        <dbReference type="ARBA" id="ARBA00022643"/>
    </source>
</evidence>
<keyword evidence="14 16" id="KW-0472">Membrane</keyword>
<keyword evidence="3" id="KW-0997">Cell inner membrane</keyword>
<evidence type="ECO:0000256" key="13">
    <source>
        <dbReference type="ARBA" id="ARBA00023075"/>
    </source>
</evidence>
<evidence type="ECO:0000256" key="16">
    <source>
        <dbReference type="SAM" id="Phobius"/>
    </source>
</evidence>
<dbReference type="GO" id="GO:0010181">
    <property type="term" value="F:FMN binding"/>
    <property type="evidence" value="ECO:0007669"/>
    <property type="project" value="InterPro"/>
</dbReference>
<organism evidence="18 19">
    <name type="scientific">Pseudothermotoga lettingae (strain ATCC BAA-301 / DSM 14385 / NBRC 107922 / TMO)</name>
    <name type="common">Thermotoga lettingae</name>
    <dbReference type="NCBI Taxonomy" id="416591"/>
    <lineage>
        <taxon>Bacteria</taxon>
        <taxon>Thermotogati</taxon>
        <taxon>Thermotogota</taxon>
        <taxon>Thermotogae</taxon>
        <taxon>Thermotogales</taxon>
        <taxon>Thermotogaceae</taxon>
        <taxon>Pseudothermotoga</taxon>
    </lineage>
</organism>
<keyword evidence="4" id="KW-0597">Phosphoprotein</keyword>
<dbReference type="GO" id="GO:0016655">
    <property type="term" value="F:oxidoreductase activity, acting on NAD(P)H, quinone or similar compound as acceptor"/>
    <property type="evidence" value="ECO:0007669"/>
    <property type="project" value="InterPro"/>
</dbReference>
<evidence type="ECO:0000259" key="17">
    <source>
        <dbReference type="SMART" id="SM00900"/>
    </source>
</evidence>
<evidence type="ECO:0000313" key="18">
    <source>
        <dbReference type="EMBL" id="ABV33434.1"/>
    </source>
</evidence>
<keyword evidence="12" id="KW-0406">Ion transport</keyword>
<evidence type="ECO:0000256" key="10">
    <source>
        <dbReference type="ARBA" id="ARBA00023027"/>
    </source>
</evidence>
<evidence type="ECO:0000256" key="5">
    <source>
        <dbReference type="ARBA" id="ARBA00022630"/>
    </source>
</evidence>
<dbReference type="PANTHER" id="PTHR37838">
    <property type="entry name" value="NA(+)-TRANSLOCATING NADH-QUINONE REDUCTASE SUBUNIT C"/>
    <property type="match status" value="1"/>
</dbReference>
<evidence type="ECO:0000256" key="15">
    <source>
        <dbReference type="ARBA" id="ARBA00023201"/>
    </source>
</evidence>
<reference evidence="18 19" key="1">
    <citation type="submission" date="2007-08" db="EMBL/GenBank/DDBJ databases">
        <title>Complete sequence of Thermotoga lettingae TMO.</title>
        <authorList>
            <consortium name="US DOE Joint Genome Institute"/>
            <person name="Copeland A."/>
            <person name="Lucas S."/>
            <person name="Lapidus A."/>
            <person name="Barry K."/>
            <person name="Glavina del Rio T."/>
            <person name="Dalin E."/>
            <person name="Tice H."/>
            <person name="Pitluck S."/>
            <person name="Foster B."/>
            <person name="Bruce D."/>
            <person name="Schmutz J."/>
            <person name="Larimer F."/>
            <person name="Land M."/>
            <person name="Hauser L."/>
            <person name="Kyrpides N."/>
            <person name="Mikhailova N."/>
            <person name="Nelson K."/>
            <person name="Gogarten J.P."/>
            <person name="Noll K."/>
            <person name="Richardson P."/>
        </authorList>
    </citation>
    <scope>NUCLEOTIDE SEQUENCE [LARGE SCALE GENOMIC DNA]</scope>
    <source>
        <strain evidence="19">ATCC BAA-301 / DSM 14385 / NBRC 107922 / TMO</strain>
    </source>
</reference>
<keyword evidence="5" id="KW-0285">Flavoprotein</keyword>
<feature type="transmembrane region" description="Helical" evidence="16">
    <location>
        <begin position="7"/>
        <end position="27"/>
    </location>
</feature>
<name>A8F5K0_PSELT</name>
<evidence type="ECO:0000256" key="14">
    <source>
        <dbReference type="ARBA" id="ARBA00023136"/>
    </source>
</evidence>
<keyword evidence="19" id="KW-1185">Reference proteome</keyword>
<dbReference type="KEGG" id="tle:Tlet_0868"/>
<dbReference type="SMART" id="SM00900">
    <property type="entry name" value="FMN_bind"/>
    <property type="match status" value="1"/>
</dbReference>
<keyword evidence="1" id="KW-0813">Transport</keyword>
<dbReference type="EMBL" id="CP000812">
    <property type="protein sequence ID" value="ABV33434.1"/>
    <property type="molecule type" value="Genomic_DNA"/>
</dbReference>
<gene>
    <name evidence="18" type="ordered locus">Tlet_0868</name>
</gene>
<keyword evidence="11" id="KW-0915">Sodium</keyword>
<evidence type="ECO:0000256" key="2">
    <source>
        <dbReference type="ARBA" id="ARBA00022475"/>
    </source>
</evidence>